<dbReference type="RefSeq" id="WP_187763889.1">
    <property type="nucleotide sequence ID" value="NZ_CP061038.1"/>
</dbReference>
<dbReference type="AlphaFoldDB" id="A0A7H0LPI1"/>
<keyword evidence="2" id="KW-1185">Reference proteome</keyword>
<accession>A0A7H0LPI1</accession>
<organism evidence="1 2">
    <name type="scientific">Sphingomonas alpina</name>
    <dbReference type="NCBI Taxonomy" id="653931"/>
    <lineage>
        <taxon>Bacteria</taxon>
        <taxon>Pseudomonadati</taxon>
        <taxon>Pseudomonadota</taxon>
        <taxon>Alphaproteobacteria</taxon>
        <taxon>Sphingomonadales</taxon>
        <taxon>Sphingomonadaceae</taxon>
        <taxon>Sphingomonas</taxon>
    </lineage>
</organism>
<dbReference type="EMBL" id="CP061038">
    <property type="protein sequence ID" value="QNQ11584.1"/>
    <property type="molecule type" value="Genomic_DNA"/>
</dbReference>
<proteinExistence type="predicted"/>
<dbReference type="Proteomes" id="UP000516148">
    <property type="component" value="Chromosome"/>
</dbReference>
<gene>
    <name evidence="1" type="ORF">H3Z74_10870</name>
</gene>
<name>A0A7H0LPI1_9SPHN</name>
<dbReference type="KEGG" id="spap:H3Z74_10870"/>
<evidence type="ECO:0000313" key="1">
    <source>
        <dbReference type="EMBL" id="QNQ11584.1"/>
    </source>
</evidence>
<protein>
    <submittedName>
        <fullName evidence="1">Uncharacterized protein</fullName>
    </submittedName>
</protein>
<evidence type="ECO:0000313" key="2">
    <source>
        <dbReference type="Proteomes" id="UP000516148"/>
    </source>
</evidence>
<reference evidence="1 2" key="1">
    <citation type="submission" date="2020-09" db="EMBL/GenBank/DDBJ databases">
        <title>Sphingomonas sp., a new species isolated from pork steak.</title>
        <authorList>
            <person name="Heidler von Heilborn D."/>
        </authorList>
    </citation>
    <scope>NUCLEOTIDE SEQUENCE [LARGE SCALE GENOMIC DNA]</scope>
    <source>
        <strain evidence="2">S8-3T</strain>
    </source>
</reference>
<sequence length="61" mass="6576">MADAPSSATDRIEVAIARIEAAMAARARATEVLAIRHEALRSRMIEAIAALDDIIAQEDED</sequence>